<dbReference type="AlphaFoldDB" id="A0A7J3T8M3"/>
<feature type="non-terminal residue" evidence="3">
    <location>
        <position position="136"/>
    </location>
</feature>
<dbReference type="Pfam" id="PF00582">
    <property type="entry name" value="Usp"/>
    <property type="match status" value="1"/>
</dbReference>
<protein>
    <submittedName>
        <fullName evidence="3">Universal stress protein</fullName>
    </submittedName>
</protein>
<dbReference type="SUPFAM" id="SSF52402">
    <property type="entry name" value="Adenine nucleotide alpha hydrolases-like"/>
    <property type="match status" value="1"/>
</dbReference>
<dbReference type="Proteomes" id="UP000886130">
    <property type="component" value="Unassembled WGS sequence"/>
</dbReference>
<evidence type="ECO:0000256" key="1">
    <source>
        <dbReference type="ARBA" id="ARBA00008791"/>
    </source>
</evidence>
<evidence type="ECO:0000259" key="2">
    <source>
        <dbReference type="Pfam" id="PF00582"/>
    </source>
</evidence>
<name>A0A7J3T8M3_9ARCH</name>
<dbReference type="InterPro" id="IPR014729">
    <property type="entry name" value="Rossmann-like_a/b/a_fold"/>
</dbReference>
<reference evidence="3" key="1">
    <citation type="journal article" date="2020" name="mSystems">
        <title>Genome- and Community-Level Interaction Insights into Carbon Utilization and Element Cycling Functions of Hydrothermarchaeota in Hydrothermal Sediment.</title>
        <authorList>
            <person name="Zhou Z."/>
            <person name="Liu Y."/>
            <person name="Xu W."/>
            <person name="Pan J."/>
            <person name="Luo Z.H."/>
            <person name="Li M."/>
        </authorList>
    </citation>
    <scope>NUCLEOTIDE SEQUENCE [LARGE SCALE GENOMIC DNA]</scope>
    <source>
        <strain evidence="3">HyVt-85</strain>
    </source>
</reference>
<sequence>MIKNVLIPTDGYGLEDHVIKYVAAAFPFARFHVISVINTYERGVQLTDILYQEMKDSAIKAIERAEELLRGEGIDTFHSQILEGLPSREIVKYAKNNDIDLIAMRVYCRKSTASAHRLGTTLRNVLQRSNIPVLTL</sequence>
<gene>
    <name evidence="3" type="ORF">ENL31_00510</name>
</gene>
<feature type="domain" description="UspA" evidence="2">
    <location>
        <begin position="1"/>
        <end position="134"/>
    </location>
</feature>
<comment type="caution">
    <text evidence="3">The sequence shown here is derived from an EMBL/GenBank/DDBJ whole genome shotgun (WGS) entry which is preliminary data.</text>
</comment>
<dbReference type="PANTHER" id="PTHR46268:SF6">
    <property type="entry name" value="UNIVERSAL STRESS PROTEIN UP12"/>
    <property type="match status" value="1"/>
</dbReference>
<dbReference type="Gene3D" id="3.40.50.620">
    <property type="entry name" value="HUPs"/>
    <property type="match status" value="1"/>
</dbReference>
<comment type="similarity">
    <text evidence="1">Belongs to the universal stress protein A family.</text>
</comment>
<dbReference type="EMBL" id="DRTM01000038">
    <property type="protein sequence ID" value="HHE75593.1"/>
    <property type="molecule type" value="Genomic_DNA"/>
</dbReference>
<dbReference type="CDD" id="cd00293">
    <property type="entry name" value="USP-like"/>
    <property type="match status" value="1"/>
</dbReference>
<dbReference type="InterPro" id="IPR006016">
    <property type="entry name" value="UspA"/>
</dbReference>
<evidence type="ECO:0000313" key="3">
    <source>
        <dbReference type="EMBL" id="HHE75593.1"/>
    </source>
</evidence>
<proteinExistence type="inferred from homology"/>
<accession>A0A7J3T8M3</accession>
<organism evidence="3">
    <name type="scientific">Candidatus Aciduliprofundum boonei</name>
    <dbReference type="NCBI Taxonomy" id="379547"/>
    <lineage>
        <taxon>Archaea</taxon>
        <taxon>Methanobacteriati</taxon>
        <taxon>Thermoplasmatota</taxon>
        <taxon>DHVE2 group</taxon>
        <taxon>Candidatus Aciduliprofundum</taxon>
    </lineage>
</organism>
<dbReference type="PANTHER" id="PTHR46268">
    <property type="entry name" value="STRESS RESPONSE PROTEIN NHAX"/>
    <property type="match status" value="1"/>
</dbReference>